<evidence type="ECO:0000313" key="1">
    <source>
        <dbReference type="EMBL" id="JAE14178.1"/>
    </source>
</evidence>
<dbReference type="AlphaFoldDB" id="A0A0A9G0M5"/>
<organism evidence="1">
    <name type="scientific">Arundo donax</name>
    <name type="common">Giant reed</name>
    <name type="synonym">Donax arundinaceus</name>
    <dbReference type="NCBI Taxonomy" id="35708"/>
    <lineage>
        <taxon>Eukaryota</taxon>
        <taxon>Viridiplantae</taxon>
        <taxon>Streptophyta</taxon>
        <taxon>Embryophyta</taxon>
        <taxon>Tracheophyta</taxon>
        <taxon>Spermatophyta</taxon>
        <taxon>Magnoliopsida</taxon>
        <taxon>Liliopsida</taxon>
        <taxon>Poales</taxon>
        <taxon>Poaceae</taxon>
        <taxon>PACMAD clade</taxon>
        <taxon>Arundinoideae</taxon>
        <taxon>Arundineae</taxon>
        <taxon>Arundo</taxon>
    </lineage>
</organism>
<name>A0A0A9G0M5_ARUDO</name>
<dbReference type="EMBL" id="GBRH01183718">
    <property type="protein sequence ID" value="JAE14178.1"/>
    <property type="molecule type" value="Transcribed_RNA"/>
</dbReference>
<proteinExistence type="predicted"/>
<sequence>MIHFFKRFMYLNFTVTPSPSVLNVRDCRSLSSNIKDSDCYVVL</sequence>
<accession>A0A0A9G0M5</accession>
<reference evidence="1" key="1">
    <citation type="submission" date="2014-09" db="EMBL/GenBank/DDBJ databases">
        <authorList>
            <person name="Magalhaes I.L.F."/>
            <person name="Oliveira U."/>
            <person name="Santos F.R."/>
            <person name="Vidigal T.H.D.A."/>
            <person name="Brescovit A.D."/>
            <person name="Santos A.J."/>
        </authorList>
    </citation>
    <scope>NUCLEOTIDE SEQUENCE</scope>
    <source>
        <tissue evidence="1">Shoot tissue taken approximately 20 cm above the soil surface</tissue>
    </source>
</reference>
<protein>
    <submittedName>
        <fullName evidence="1">Uncharacterized protein</fullName>
    </submittedName>
</protein>
<reference evidence="1" key="2">
    <citation type="journal article" date="2015" name="Data Brief">
        <title>Shoot transcriptome of the giant reed, Arundo donax.</title>
        <authorList>
            <person name="Barrero R.A."/>
            <person name="Guerrero F.D."/>
            <person name="Moolhuijzen P."/>
            <person name="Goolsby J.A."/>
            <person name="Tidwell J."/>
            <person name="Bellgard S.E."/>
            <person name="Bellgard M.I."/>
        </authorList>
    </citation>
    <scope>NUCLEOTIDE SEQUENCE</scope>
    <source>
        <tissue evidence="1">Shoot tissue taken approximately 20 cm above the soil surface</tissue>
    </source>
</reference>